<keyword evidence="2" id="KW-1185">Reference proteome</keyword>
<dbReference type="Proteomes" id="UP001062846">
    <property type="component" value="Chromosome 12"/>
</dbReference>
<comment type="caution">
    <text evidence="1">The sequence shown here is derived from an EMBL/GenBank/DDBJ whole genome shotgun (WGS) entry which is preliminary data.</text>
</comment>
<organism evidence="1 2">
    <name type="scientific">Rhododendron molle</name>
    <name type="common">Chinese azalea</name>
    <name type="synonym">Azalea mollis</name>
    <dbReference type="NCBI Taxonomy" id="49168"/>
    <lineage>
        <taxon>Eukaryota</taxon>
        <taxon>Viridiplantae</taxon>
        <taxon>Streptophyta</taxon>
        <taxon>Embryophyta</taxon>
        <taxon>Tracheophyta</taxon>
        <taxon>Spermatophyta</taxon>
        <taxon>Magnoliopsida</taxon>
        <taxon>eudicotyledons</taxon>
        <taxon>Gunneridae</taxon>
        <taxon>Pentapetalae</taxon>
        <taxon>asterids</taxon>
        <taxon>Ericales</taxon>
        <taxon>Ericaceae</taxon>
        <taxon>Ericoideae</taxon>
        <taxon>Rhodoreae</taxon>
        <taxon>Rhododendron</taxon>
    </lineage>
</organism>
<evidence type="ECO:0000313" key="1">
    <source>
        <dbReference type="EMBL" id="KAI8526574.1"/>
    </source>
</evidence>
<name>A0ACC0LD11_RHOML</name>
<reference evidence="1" key="1">
    <citation type="submission" date="2022-02" db="EMBL/GenBank/DDBJ databases">
        <title>Plant Genome Project.</title>
        <authorList>
            <person name="Zhang R.-G."/>
        </authorList>
    </citation>
    <scope>NUCLEOTIDE SEQUENCE</scope>
    <source>
        <strain evidence="1">AT1</strain>
    </source>
</reference>
<dbReference type="EMBL" id="CM046399">
    <property type="protein sequence ID" value="KAI8526574.1"/>
    <property type="molecule type" value="Genomic_DNA"/>
</dbReference>
<sequence>MWIQVSKSWLWSVCLLGVRALLEALSVGALVGDGEDEEAEQVEVLSEVGITCRFFVMLIWWMLK</sequence>
<evidence type="ECO:0000313" key="2">
    <source>
        <dbReference type="Proteomes" id="UP001062846"/>
    </source>
</evidence>
<gene>
    <name evidence="1" type="ORF">RHMOL_Rhmol12G0006900</name>
</gene>
<proteinExistence type="predicted"/>
<accession>A0ACC0LD11</accession>
<protein>
    <submittedName>
        <fullName evidence="1">Uncharacterized protein</fullName>
    </submittedName>
</protein>